<evidence type="ECO:0000256" key="5">
    <source>
        <dbReference type="ARBA" id="ARBA00023136"/>
    </source>
</evidence>
<accession>A0A7M1WCQ1</accession>
<feature type="transmembrane region" description="Helical" evidence="6">
    <location>
        <begin position="148"/>
        <end position="170"/>
    </location>
</feature>
<dbReference type="EMBL" id="VRMQ01000004">
    <property type="protein sequence ID" value="TXN15035.1"/>
    <property type="molecule type" value="Genomic_DNA"/>
</dbReference>
<dbReference type="PANTHER" id="PTHR30250">
    <property type="entry name" value="PST FAMILY PREDICTED COLANIC ACID TRANSPORTER"/>
    <property type="match status" value="1"/>
</dbReference>
<evidence type="ECO:0000256" key="4">
    <source>
        <dbReference type="ARBA" id="ARBA00022989"/>
    </source>
</evidence>
<dbReference type="EMBL" id="MT898277">
    <property type="protein sequence ID" value="QOS24769.1"/>
    <property type="molecule type" value="Genomic_DNA"/>
</dbReference>
<feature type="transmembrane region" description="Helical" evidence="6">
    <location>
        <begin position="334"/>
        <end position="355"/>
    </location>
</feature>
<dbReference type="InterPro" id="IPR044550">
    <property type="entry name" value="WzxE"/>
</dbReference>
<dbReference type="GO" id="GO:0009246">
    <property type="term" value="P:enterobacterial common antigen biosynthetic process"/>
    <property type="evidence" value="ECO:0007669"/>
    <property type="project" value="InterPro"/>
</dbReference>
<feature type="transmembrane region" description="Helical" evidence="6">
    <location>
        <begin position="394"/>
        <end position="413"/>
    </location>
</feature>
<name>A0A7M1WCQ1_VIBPH</name>
<keyword evidence="4 6" id="KW-1133">Transmembrane helix</keyword>
<feature type="transmembrane region" description="Helical" evidence="6">
    <location>
        <begin position="362"/>
        <end position="382"/>
    </location>
</feature>
<reference evidence="7" key="2">
    <citation type="submission" date="2020-08" db="EMBL/GenBank/DDBJ databases">
        <title>Genetic structure, function and evolution of capsule biosynthesis loci in Vibrio parahaemolyticus.</title>
        <authorList>
            <person name="Li L."/>
            <person name="Bian S."/>
        </authorList>
    </citation>
    <scope>NUCLEOTIDE SEQUENCE</scope>
    <source>
        <strain evidence="7">VP308</strain>
    </source>
</reference>
<dbReference type="CDD" id="cd13125">
    <property type="entry name" value="MATE_like_10"/>
    <property type="match status" value="1"/>
</dbReference>
<feature type="transmembrane region" description="Helical" evidence="6">
    <location>
        <begin position="258"/>
        <end position="277"/>
    </location>
</feature>
<dbReference type="AlphaFoldDB" id="A0A7M1WCQ1"/>
<feature type="transmembrane region" description="Helical" evidence="6">
    <location>
        <begin position="297"/>
        <end position="314"/>
    </location>
</feature>
<dbReference type="RefSeq" id="WP_025577756.1">
    <property type="nucleotide sequence ID" value="NZ_JABCLV010000011.1"/>
</dbReference>
<feature type="transmembrane region" description="Helical" evidence="6">
    <location>
        <begin position="83"/>
        <end position="103"/>
    </location>
</feature>
<dbReference type="GO" id="GO:0005886">
    <property type="term" value="C:plasma membrane"/>
    <property type="evidence" value="ECO:0007669"/>
    <property type="project" value="UniProtKB-SubCell"/>
</dbReference>
<organism evidence="7">
    <name type="scientific">Vibrio parahaemolyticus</name>
    <dbReference type="NCBI Taxonomy" id="670"/>
    <lineage>
        <taxon>Bacteria</taxon>
        <taxon>Pseudomonadati</taxon>
        <taxon>Pseudomonadota</taxon>
        <taxon>Gammaproteobacteria</taxon>
        <taxon>Vibrionales</taxon>
        <taxon>Vibrionaceae</taxon>
        <taxon>Vibrio</taxon>
    </lineage>
</organism>
<evidence type="ECO:0000256" key="2">
    <source>
        <dbReference type="ARBA" id="ARBA00022475"/>
    </source>
</evidence>
<evidence type="ECO:0000313" key="8">
    <source>
        <dbReference type="EMBL" id="TXN15035.1"/>
    </source>
</evidence>
<protein>
    <submittedName>
        <fullName evidence="7">Lipid III flippase</fullName>
    </submittedName>
    <submittedName>
        <fullName evidence="8">O-antigen translocase</fullName>
    </submittedName>
</protein>
<feature type="transmembrane region" description="Helical" evidence="6">
    <location>
        <begin position="115"/>
        <end position="136"/>
    </location>
</feature>
<feature type="transmembrane region" description="Helical" evidence="6">
    <location>
        <begin position="176"/>
        <end position="194"/>
    </location>
</feature>
<keyword evidence="2" id="KW-1003">Cell membrane</keyword>
<feature type="transmembrane region" description="Helical" evidence="6">
    <location>
        <begin position="217"/>
        <end position="238"/>
    </location>
</feature>
<dbReference type="InterPro" id="IPR002797">
    <property type="entry name" value="Polysacc_synth"/>
</dbReference>
<gene>
    <name evidence="7" type="primary">wzxE</name>
    <name evidence="8" type="ORF">FVP01_18820</name>
    <name evidence="7" type="ORF">VP308_00014</name>
</gene>
<keyword evidence="5 6" id="KW-0472">Membrane</keyword>
<keyword evidence="3 6" id="KW-0812">Transmembrane</keyword>
<dbReference type="Pfam" id="PF01943">
    <property type="entry name" value="Polysacc_synt"/>
    <property type="match status" value="1"/>
</dbReference>
<reference evidence="8 9" key="1">
    <citation type="submission" date="2019-08" db="EMBL/GenBank/DDBJ databases">
        <title>Emerging of two pre-pandemic pathogenic O4:KUT lineages of Vibrio parahaemolyticus in coastal eastern China.</title>
        <authorList>
            <person name="Yu H."/>
        </authorList>
    </citation>
    <scope>NUCLEOTIDE SEQUENCE [LARGE SCALE GENOMIC DNA]</scope>
    <source>
        <strain evidence="8 9">HZ17-383</strain>
    </source>
</reference>
<dbReference type="InterPro" id="IPR050833">
    <property type="entry name" value="Poly_Biosynth_Transport"/>
</dbReference>
<evidence type="ECO:0000313" key="7">
    <source>
        <dbReference type="EMBL" id="QOS24769.1"/>
    </source>
</evidence>
<dbReference type="PANTHER" id="PTHR30250:SF30">
    <property type="entry name" value="LIPID III FLIPPASE"/>
    <property type="match status" value="1"/>
</dbReference>
<evidence type="ECO:0000256" key="1">
    <source>
        <dbReference type="ARBA" id="ARBA00004651"/>
    </source>
</evidence>
<dbReference type="Proteomes" id="UP000321504">
    <property type="component" value="Unassembled WGS sequence"/>
</dbReference>
<proteinExistence type="predicted"/>
<comment type="subcellular location">
    <subcellularLocation>
        <location evidence="1">Cell membrane</location>
        <topology evidence="1">Multi-pass membrane protein</topology>
    </subcellularLocation>
</comment>
<evidence type="ECO:0000256" key="3">
    <source>
        <dbReference type="ARBA" id="ARBA00022692"/>
    </source>
</evidence>
<evidence type="ECO:0000256" key="6">
    <source>
        <dbReference type="SAM" id="Phobius"/>
    </source>
</evidence>
<evidence type="ECO:0000313" key="9">
    <source>
        <dbReference type="Proteomes" id="UP000321504"/>
    </source>
</evidence>
<sequence>MNLLKTSMLSFLATGIKMLSGLVINKAVSVLIGPSGLALIGQLQNSQGLIRAFAQGGINSGVTKYTAEYADDKDNTKVIWSTALKITLLCSIIASILMMTFSNEMSKYVFDTEEYSYVFSLFAITITLFSLNQLVLSILNGLKEIRTYISINITQSIVGLILTLVLVYLYGLDGALIALVTNQSLVSFVLLIKLRKHNKIIIKNFTSKFDKKSSRRLLNYTLMTLASTLAVPMSMIFIRNYVGENISWDAAGYWQAMNYISSTYLLVITTALATYYLPRLSEIKLESELKKELKIGFLVIVPLVSIISIFVYLLKDFIIWALFTKDFYPMLVLFKWQLIGNVLKMSSWLISYLMLSKSMTKEFVISEIAFSASYTFLCFYFVKNMGMEGLSFAYFLNYLIYFFIMMFWMSRILRTKYK</sequence>